<feature type="chain" id="PRO_5041387174" evidence="2">
    <location>
        <begin position="25"/>
        <end position="550"/>
    </location>
</feature>
<dbReference type="EMBL" id="MU806636">
    <property type="protein sequence ID" value="KAJ3833776.1"/>
    <property type="molecule type" value="Genomic_DNA"/>
</dbReference>
<dbReference type="Proteomes" id="UP001163846">
    <property type="component" value="Unassembled WGS sequence"/>
</dbReference>
<organism evidence="3 4">
    <name type="scientific">Lentinula raphanica</name>
    <dbReference type="NCBI Taxonomy" id="153919"/>
    <lineage>
        <taxon>Eukaryota</taxon>
        <taxon>Fungi</taxon>
        <taxon>Dikarya</taxon>
        <taxon>Basidiomycota</taxon>
        <taxon>Agaricomycotina</taxon>
        <taxon>Agaricomycetes</taxon>
        <taxon>Agaricomycetidae</taxon>
        <taxon>Agaricales</taxon>
        <taxon>Marasmiineae</taxon>
        <taxon>Omphalotaceae</taxon>
        <taxon>Lentinula</taxon>
    </lineage>
</organism>
<sequence length="550" mass="61965">MRLQRIYCGTTFVILAVLCILCTGAVLPSNTYQVPHPSVPSSSISRSPPTLFDSRMSPQSLDSDIVGNHYEWTVTIKFSGKLEVNNNVNTRSTVTAVAICQNIATALEPYLPPNTLFHFPGSVMVPRWKRDNTIQFEYFVQLGLPSTFEQKFGSGSGKVRKTWGSTLYTTISPTKDVPANIPALPINTYQVSPTNPPNHYLLFDSQMIPQSPATVGVNVWIVTIDFDKLPGFVADSEDTRYDAVYIRKKIATALQPYLPEKTLFYFAGQGLVPHWDEENEIRFDYFLRQGLPLRPMSRKERLYHYGSGDKRSGSGEVKKMQSYTLKTTIYPEEESTPPAMLDTHQTMSESSSTSTSPDVYLVDSHMNFRSLDSVGVDYQTTSIMFRYEDQTDFEAQAQAHDIYRNIITELAPQLPPHTLFYFPANDLVLCWNAQNEVTFELYLNPGRPSTSGYGGLVYFGAGKVKKGPMSTLKTSFTIKEPMNLLSKGTSSRMADVNDHSKDKNFNLGSEKNLDLTSKHQTNSFPRNIQTINLAHSEQRKRDFLKLANYN</sequence>
<feature type="compositionally biased region" description="Low complexity" evidence="1">
    <location>
        <begin position="346"/>
        <end position="356"/>
    </location>
</feature>
<gene>
    <name evidence="3" type="ORF">F5878DRAFT_393244</name>
</gene>
<protein>
    <submittedName>
        <fullName evidence="3">Uncharacterized protein</fullName>
    </submittedName>
</protein>
<accession>A0AA38U7U6</accession>
<reference evidence="3" key="1">
    <citation type="submission" date="2022-08" db="EMBL/GenBank/DDBJ databases">
        <authorList>
            <consortium name="DOE Joint Genome Institute"/>
            <person name="Min B."/>
            <person name="Riley R."/>
            <person name="Sierra-Patev S."/>
            <person name="Naranjo-Ortiz M."/>
            <person name="Looney B."/>
            <person name="Konkel Z."/>
            <person name="Slot J.C."/>
            <person name="Sakamoto Y."/>
            <person name="Steenwyk J.L."/>
            <person name="Rokas A."/>
            <person name="Carro J."/>
            <person name="Camarero S."/>
            <person name="Ferreira P."/>
            <person name="Molpeceres G."/>
            <person name="Ruiz-Duenas F.J."/>
            <person name="Serrano A."/>
            <person name="Henrissat B."/>
            <person name="Drula E."/>
            <person name="Hughes K.W."/>
            <person name="Mata J.L."/>
            <person name="Ishikawa N.K."/>
            <person name="Vargas-Isla R."/>
            <person name="Ushijima S."/>
            <person name="Smith C.A."/>
            <person name="Ahrendt S."/>
            <person name="Andreopoulos W."/>
            <person name="He G."/>
            <person name="Labutti K."/>
            <person name="Lipzen A."/>
            <person name="Ng V."/>
            <person name="Sandor L."/>
            <person name="Barry K."/>
            <person name="Martinez A.T."/>
            <person name="Xiao Y."/>
            <person name="Gibbons J.G."/>
            <person name="Terashima K."/>
            <person name="Hibbett D.S."/>
            <person name="Grigoriev I.V."/>
        </authorList>
    </citation>
    <scope>NUCLEOTIDE SEQUENCE</scope>
    <source>
        <strain evidence="3">TFB9207</strain>
    </source>
</reference>
<feature type="region of interest" description="Disordered" evidence="1">
    <location>
        <begin position="334"/>
        <end position="356"/>
    </location>
</feature>
<dbReference type="AlphaFoldDB" id="A0AA38U7U6"/>
<proteinExistence type="predicted"/>
<evidence type="ECO:0000256" key="2">
    <source>
        <dbReference type="SAM" id="SignalP"/>
    </source>
</evidence>
<keyword evidence="4" id="KW-1185">Reference proteome</keyword>
<comment type="caution">
    <text evidence="3">The sequence shown here is derived from an EMBL/GenBank/DDBJ whole genome shotgun (WGS) entry which is preliminary data.</text>
</comment>
<evidence type="ECO:0000313" key="3">
    <source>
        <dbReference type="EMBL" id="KAJ3833776.1"/>
    </source>
</evidence>
<feature type="signal peptide" evidence="2">
    <location>
        <begin position="1"/>
        <end position="24"/>
    </location>
</feature>
<keyword evidence="2" id="KW-0732">Signal</keyword>
<name>A0AA38U7U6_9AGAR</name>
<evidence type="ECO:0000313" key="4">
    <source>
        <dbReference type="Proteomes" id="UP001163846"/>
    </source>
</evidence>
<evidence type="ECO:0000256" key="1">
    <source>
        <dbReference type="SAM" id="MobiDB-lite"/>
    </source>
</evidence>